<protein>
    <submittedName>
        <fullName evidence="2">Uncharacterized protein</fullName>
    </submittedName>
</protein>
<feature type="compositionally biased region" description="Polar residues" evidence="1">
    <location>
        <begin position="316"/>
        <end position="327"/>
    </location>
</feature>
<evidence type="ECO:0000313" key="2">
    <source>
        <dbReference type="EMBL" id="KAA1063956.1"/>
    </source>
</evidence>
<dbReference type="Proteomes" id="UP000325313">
    <property type="component" value="Unassembled WGS sequence"/>
</dbReference>
<sequence length="351" mass="38138">MDASPKPAPHPLPEDILNHQLPVQDVVTMDSGPKSAPQPLKEETLDACFPVQELVAMDASPESAPHPLKEEISDVCLPAQESVAMDAGPESAPHPLKEEISDVGLPVQESVAMDAGFEPARHADSVRILAHLHGIEAYMASLQGQIEDSIDPMLAKIEDTLDRMNGGNSVAAVIDHITTMEKHFPVSGLKSVIEAENGAARVLNNIKFEEKILLSSATIESNEMYQHHYQLLRKLESQVLQSVVSRGLGNCPVWEPSTFFIVAEEAINKDDRIKDLQSKLLKLRIQRYRVEAVLKQVADQVASKQTVTANPAYDPSSLSSTNQTATGNEALRAGGTADSDESTTKDRVGFQ</sequence>
<reference evidence="2 3" key="1">
    <citation type="submission" date="2019-05" db="EMBL/GenBank/DDBJ databases">
        <title>Emergence of the Ug99 lineage of the wheat stem rust pathogen through somatic hybridization.</title>
        <authorList>
            <person name="Li F."/>
            <person name="Upadhyaya N.M."/>
            <person name="Sperschneider J."/>
            <person name="Matny O."/>
            <person name="Nguyen-Phuc H."/>
            <person name="Mago R."/>
            <person name="Raley C."/>
            <person name="Miller M.E."/>
            <person name="Silverstein K.A.T."/>
            <person name="Henningsen E."/>
            <person name="Hirsch C.D."/>
            <person name="Visser B."/>
            <person name="Pretorius Z.A."/>
            <person name="Steffenson B.J."/>
            <person name="Schwessinger B."/>
            <person name="Dodds P.N."/>
            <person name="Figueroa M."/>
        </authorList>
    </citation>
    <scope>NUCLEOTIDE SEQUENCE [LARGE SCALE GENOMIC DNA]</scope>
    <source>
        <strain evidence="2 3">Ug99</strain>
    </source>
</reference>
<dbReference type="AlphaFoldDB" id="A0A5B0LIM8"/>
<accession>A0A5B0LIM8</accession>
<evidence type="ECO:0000313" key="3">
    <source>
        <dbReference type="Proteomes" id="UP000325313"/>
    </source>
</evidence>
<name>A0A5B0LIM8_PUCGR</name>
<feature type="region of interest" description="Disordered" evidence="1">
    <location>
        <begin position="306"/>
        <end position="351"/>
    </location>
</feature>
<evidence type="ECO:0000256" key="1">
    <source>
        <dbReference type="SAM" id="MobiDB-lite"/>
    </source>
</evidence>
<organism evidence="2 3">
    <name type="scientific">Puccinia graminis f. sp. tritici</name>
    <dbReference type="NCBI Taxonomy" id="56615"/>
    <lineage>
        <taxon>Eukaryota</taxon>
        <taxon>Fungi</taxon>
        <taxon>Dikarya</taxon>
        <taxon>Basidiomycota</taxon>
        <taxon>Pucciniomycotina</taxon>
        <taxon>Pucciniomycetes</taxon>
        <taxon>Pucciniales</taxon>
        <taxon>Pucciniaceae</taxon>
        <taxon>Puccinia</taxon>
    </lineage>
</organism>
<dbReference type="EMBL" id="VDEP01000518">
    <property type="protein sequence ID" value="KAA1063956.1"/>
    <property type="molecule type" value="Genomic_DNA"/>
</dbReference>
<gene>
    <name evidence="2" type="ORF">PGTUg99_009644</name>
</gene>
<feature type="compositionally biased region" description="Basic and acidic residues" evidence="1">
    <location>
        <begin position="342"/>
        <end position="351"/>
    </location>
</feature>
<comment type="caution">
    <text evidence="2">The sequence shown here is derived from an EMBL/GenBank/DDBJ whole genome shotgun (WGS) entry which is preliminary data.</text>
</comment>
<proteinExistence type="predicted"/>